<evidence type="ECO:0000313" key="1">
    <source>
        <dbReference type="EMBL" id="MEJ8304983.1"/>
    </source>
</evidence>
<keyword evidence="2" id="KW-1185">Reference proteome</keyword>
<evidence type="ECO:0000313" key="2">
    <source>
        <dbReference type="Proteomes" id="UP001380953"/>
    </source>
</evidence>
<dbReference type="EMBL" id="JBBKAR010000035">
    <property type="protein sequence ID" value="MEJ8304983.1"/>
    <property type="molecule type" value="Genomic_DNA"/>
</dbReference>
<gene>
    <name evidence="1" type="ORF">WKI47_13840</name>
</gene>
<dbReference type="Proteomes" id="UP001380953">
    <property type="component" value="Unassembled WGS sequence"/>
</dbReference>
<proteinExistence type="predicted"/>
<accession>A0ACC6PDW4</accession>
<sequence length="218" mass="24574">MQSSRSKILVLGATGRTGRHFMSLALEKGHTVRALTRDASKMEQAKANPQWVQGSITEELDMDALLHGIDAVVIMLGDAKKQQEQTINTLFMQKLIPAMRKHGVRRLLYQAGGFTAPYPRRLPVVTWILKNTVVRRAGLLGQHRDNEAVIEYLTREAQDIDWIVHRACIVSDGLSKGALQRHRTKFSLATFEDCAAYNYMLLQNDSAIHTCDLSRYAK</sequence>
<comment type="caution">
    <text evidence="1">The sequence shown here is derived from an EMBL/GenBank/DDBJ whole genome shotgun (WGS) entry which is preliminary data.</text>
</comment>
<name>A0ACC6PDW4_9BACL</name>
<reference evidence="1" key="1">
    <citation type="submission" date="2024-03" db="EMBL/GenBank/DDBJ databases">
        <title>Whole genome sequecning of epiphytes from Marcgravia umbellata leaves.</title>
        <authorList>
            <person name="Kumar G."/>
            <person name="Savka M.A."/>
        </authorList>
    </citation>
    <scope>NUCLEOTIDE SEQUENCE</scope>
    <source>
        <strain evidence="1">RIT_BL5</strain>
    </source>
</reference>
<protein>
    <submittedName>
        <fullName evidence="1">NAD(P)H-binding protein</fullName>
    </submittedName>
</protein>
<organism evidence="1 2">
    <name type="scientific">Saccharibacillus sacchari</name>
    <dbReference type="NCBI Taxonomy" id="456493"/>
    <lineage>
        <taxon>Bacteria</taxon>
        <taxon>Bacillati</taxon>
        <taxon>Bacillota</taxon>
        <taxon>Bacilli</taxon>
        <taxon>Bacillales</taxon>
        <taxon>Paenibacillaceae</taxon>
        <taxon>Saccharibacillus</taxon>
    </lineage>
</organism>